<keyword evidence="3" id="KW-1185">Reference proteome</keyword>
<feature type="transmembrane region" description="Helical" evidence="1">
    <location>
        <begin position="29"/>
        <end position="49"/>
    </location>
</feature>
<evidence type="ECO:0000313" key="2">
    <source>
        <dbReference type="EMBL" id="QJW93148.1"/>
    </source>
</evidence>
<dbReference type="AlphaFoldDB" id="A0A6M5YGM5"/>
<keyword evidence="1" id="KW-0812">Transmembrane</keyword>
<organism evidence="2 3">
    <name type="scientific">Frigoriglobus tundricola</name>
    <dbReference type="NCBI Taxonomy" id="2774151"/>
    <lineage>
        <taxon>Bacteria</taxon>
        <taxon>Pseudomonadati</taxon>
        <taxon>Planctomycetota</taxon>
        <taxon>Planctomycetia</taxon>
        <taxon>Gemmatales</taxon>
        <taxon>Gemmataceae</taxon>
        <taxon>Frigoriglobus</taxon>
    </lineage>
</organism>
<dbReference type="Proteomes" id="UP000503447">
    <property type="component" value="Chromosome"/>
</dbReference>
<proteinExistence type="predicted"/>
<dbReference type="RefSeq" id="WP_171469407.1">
    <property type="nucleotide sequence ID" value="NZ_CP053452.2"/>
</dbReference>
<dbReference type="KEGG" id="ftj:FTUN_0653"/>
<evidence type="ECO:0000256" key="1">
    <source>
        <dbReference type="SAM" id="Phobius"/>
    </source>
</evidence>
<protein>
    <submittedName>
        <fullName evidence="2">Uncharacterized protein</fullName>
    </submittedName>
</protein>
<sequence length="59" mass="5810">MRQALGVALGVGLLVGLVCYQLPESASAAVAGVGAACTAVAAQVGTWLTRAARRLGLLS</sequence>
<reference evidence="3" key="1">
    <citation type="submission" date="2020-05" db="EMBL/GenBank/DDBJ databases">
        <title>Frigoriglobus tundricola gen. nov., sp. nov., a psychrotolerant cellulolytic planctomycete of the family Gemmataceae with two divergent copies of 16S rRNA gene.</title>
        <authorList>
            <person name="Kulichevskaya I.S."/>
            <person name="Ivanova A.A."/>
            <person name="Naumoff D.G."/>
            <person name="Beletsky A.V."/>
            <person name="Rijpstra W.I.C."/>
            <person name="Sinninghe Damste J.S."/>
            <person name="Mardanov A.V."/>
            <person name="Ravin N.V."/>
            <person name="Dedysh S.N."/>
        </authorList>
    </citation>
    <scope>NUCLEOTIDE SEQUENCE [LARGE SCALE GENOMIC DNA]</scope>
    <source>
        <strain evidence="3">PL17</strain>
    </source>
</reference>
<dbReference type="EMBL" id="CP053452">
    <property type="protein sequence ID" value="QJW93148.1"/>
    <property type="molecule type" value="Genomic_DNA"/>
</dbReference>
<accession>A0A6M5YGM5</accession>
<keyword evidence="1" id="KW-0472">Membrane</keyword>
<evidence type="ECO:0000313" key="3">
    <source>
        <dbReference type="Proteomes" id="UP000503447"/>
    </source>
</evidence>
<name>A0A6M5YGM5_9BACT</name>
<gene>
    <name evidence="2" type="ORF">FTUN_0653</name>
</gene>
<keyword evidence="1" id="KW-1133">Transmembrane helix</keyword>